<dbReference type="GO" id="GO:0022857">
    <property type="term" value="F:transmembrane transporter activity"/>
    <property type="evidence" value="ECO:0007669"/>
    <property type="project" value="InterPro"/>
</dbReference>
<dbReference type="AlphaFoldDB" id="A0AAT9HPK1"/>
<evidence type="ECO:0000256" key="4">
    <source>
        <dbReference type="ARBA" id="ARBA00022989"/>
    </source>
</evidence>
<feature type="signal peptide" evidence="8">
    <location>
        <begin position="1"/>
        <end position="32"/>
    </location>
</feature>
<accession>A0AAT9HPK1</accession>
<reference evidence="9" key="1">
    <citation type="submission" date="2024-06" db="EMBL/GenBank/DDBJ databases">
        <authorList>
            <consortium name="consrtm"/>
            <person name="Uemura M."/>
            <person name="Terahara T."/>
        </authorList>
    </citation>
    <scope>NUCLEOTIDE SEQUENCE</scope>
    <source>
        <strain evidence="9">KM77-8</strain>
    </source>
</reference>
<name>A0AAT9HPK1_9ACTN</name>
<keyword evidence="5 7" id="KW-0472">Membrane</keyword>
<comment type="subcellular location">
    <subcellularLocation>
        <location evidence="1">Cell membrane</location>
        <topology evidence="1">Multi-pass membrane protein</topology>
    </subcellularLocation>
</comment>
<dbReference type="GO" id="GO:0005886">
    <property type="term" value="C:plasma membrane"/>
    <property type="evidence" value="ECO:0007669"/>
    <property type="project" value="UniProtKB-SubCell"/>
</dbReference>
<dbReference type="Gene3D" id="1.20.1740.10">
    <property type="entry name" value="Amino acid/polyamine transporter I"/>
    <property type="match status" value="1"/>
</dbReference>
<dbReference type="PANTHER" id="PTHR42770">
    <property type="entry name" value="AMINO ACID TRANSPORTER-RELATED"/>
    <property type="match status" value="1"/>
</dbReference>
<sequence length="150" mass="15477">MPRATYLAVVVVTGFFALTSWMLISAHGASHAAAAAGDALASGDSSGFVFAPIADQFGGWVNSVLPVLLATSLFAGILTFHNSANRYLFSLGRDGQLPAGLCRLNTRHAPGSRAASRPRSPSRSSSPSPWPARTRCCTSSPGSAASPSSR</sequence>
<evidence type="ECO:0000256" key="8">
    <source>
        <dbReference type="SAM" id="SignalP"/>
    </source>
</evidence>
<evidence type="ECO:0000313" key="9">
    <source>
        <dbReference type="EMBL" id="BFO19114.1"/>
    </source>
</evidence>
<evidence type="ECO:0000256" key="6">
    <source>
        <dbReference type="SAM" id="MobiDB-lite"/>
    </source>
</evidence>
<keyword evidence="8" id="KW-0732">Signal</keyword>
<reference evidence="9" key="2">
    <citation type="submission" date="2024-07" db="EMBL/GenBank/DDBJ databases">
        <title>Streptomyces haneummycinica sp. nov., a new antibiotic-producing actinobacterium isolated from marine sediment.</title>
        <authorList>
            <person name="Uemura M."/>
            <person name="Hamada M."/>
            <person name="Hirano S."/>
            <person name="Kobayashi K."/>
            <person name="Ohshiro T."/>
            <person name="Kobayashi T."/>
            <person name="Terahara T."/>
        </authorList>
    </citation>
    <scope>NUCLEOTIDE SEQUENCE</scope>
    <source>
        <strain evidence="9">KM77-8</strain>
    </source>
</reference>
<keyword evidence="3 7" id="KW-0812">Transmembrane</keyword>
<keyword evidence="4 7" id="KW-1133">Transmembrane helix</keyword>
<protein>
    <submittedName>
        <fullName evidence="9">Uncharacterized protein</fullName>
    </submittedName>
</protein>
<keyword evidence="2" id="KW-1003">Cell membrane</keyword>
<feature type="region of interest" description="Disordered" evidence="6">
    <location>
        <begin position="108"/>
        <end position="150"/>
    </location>
</feature>
<evidence type="ECO:0000256" key="3">
    <source>
        <dbReference type="ARBA" id="ARBA00022692"/>
    </source>
</evidence>
<dbReference type="Pfam" id="PF13520">
    <property type="entry name" value="AA_permease_2"/>
    <property type="match status" value="1"/>
</dbReference>
<evidence type="ECO:0000256" key="2">
    <source>
        <dbReference type="ARBA" id="ARBA00022475"/>
    </source>
</evidence>
<organism evidence="9">
    <name type="scientific">Streptomyces haneummycinicus</name>
    <dbReference type="NCBI Taxonomy" id="3074435"/>
    <lineage>
        <taxon>Bacteria</taxon>
        <taxon>Bacillati</taxon>
        <taxon>Actinomycetota</taxon>
        <taxon>Actinomycetes</taxon>
        <taxon>Kitasatosporales</taxon>
        <taxon>Streptomycetaceae</taxon>
        <taxon>Streptomyces</taxon>
    </lineage>
</organism>
<dbReference type="InterPro" id="IPR002293">
    <property type="entry name" value="AA/rel_permease1"/>
</dbReference>
<dbReference type="EMBL" id="AP035768">
    <property type="protein sequence ID" value="BFO19114.1"/>
    <property type="molecule type" value="Genomic_DNA"/>
</dbReference>
<feature type="chain" id="PRO_5043422992" evidence="8">
    <location>
        <begin position="33"/>
        <end position="150"/>
    </location>
</feature>
<dbReference type="PANTHER" id="PTHR42770:SF16">
    <property type="entry name" value="AMINO ACID PERMEASE"/>
    <property type="match status" value="1"/>
</dbReference>
<evidence type="ECO:0000256" key="7">
    <source>
        <dbReference type="SAM" id="Phobius"/>
    </source>
</evidence>
<dbReference type="InterPro" id="IPR050367">
    <property type="entry name" value="APC_superfamily"/>
</dbReference>
<proteinExistence type="predicted"/>
<feature type="transmembrane region" description="Helical" evidence="7">
    <location>
        <begin position="60"/>
        <end position="80"/>
    </location>
</feature>
<gene>
    <name evidence="9" type="ORF">SHKM778_55020</name>
</gene>
<evidence type="ECO:0000256" key="1">
    <source>
        <dbReference type="ARBA" id="ARBA00004651"/>
    </source>
</evidence>
<evidence type="ECO:0000256" key="5">
    <source>
        <dbReference type="ARBA" id="ARBA00023136"/>
    </source>
</evidence>